<evidence type="ECO:0000313" key="2">
    <source>
        <dbReference type="Proteomes" id="UP000784294"/>
    </source>
</evidence>
<protein>
    <submittedName>
        <fullName evidence="1">Uncharacterized protein</fullName>
    </submittedName>
</protein>
<comment type="caution">
    <text evidence="1">The sequence shown here is derived from an EMBL/GenBank/DDBJ whole genome shotgun (WGS) entry which is preliminary data.</text>
</comment>
<keyword evidence="2" id="KW-1185">Reference proteome</keyword>
<dbReference type="Proteomes" id="UP000784294">
    <property type="component" value="Unassembled WGS sequence"/>
</dbReference>
<sequence length="188" mass="20165">MDAPKDSFGHQSSNWPQVVGIFNQVLDVLYCLFPNLPLPHPLVRDLEPAILGLAEALATVAPAASAPISAIQCTASLLANEGAVDRLTGRLKQLGDRLPVNRPAASEPHLQVHPDALLALAPRPAPSTAWNVAGGFVAAEGLRLLSVHRIDPNQPDLLEAYRALLLTGLIQSGLFERCRAHLYCELIL</sequence>
<proteinExistence type="predicted"/>
<dbReference type="AlphaFoldDB" id="A0A3S5AZE5"/>
<evidence type="ECO:0000313" key="1">
    <source>
        <dbReference type="EMBL" id="VEL08908.1"/>
    </source>
</evidence>
<organism evidence="1 2">
    <name type="scientific">Protopolystoma xenopodis</name>
    <dbReference type="NCBI Taxonomy" id="117903"/>
    <lineage>
        <taxon>Eukaryota</taxon>
        <taxon>Metazoa</taxon>
        <taxon>Spiralia</taxon>
        <taxon>Lophotrochozoa</taxon>
        <taxon>Platyhelminthes</taxon>
        <taxon>Monogenea</taxon>
        <taxon>Polyopisthocotylea</taxon>
        <taxon>Polystomatidea</taxon>
        <taxon>Polystomatidae</taxon>
        <taxon>Protopolystoma</taxon>
    </lineage>
</organism>
<reference evidence="1" key="1">
    <citation type="submission" date="2018-11" db="EMBL/GenBank/DDBJ databases">
        <authorList>
            <consortium name="Pathogen Informatics"/>
        </authorList>
    </citation>
    <scope>NUCLEOTIDE SEQUENCE</scope>
</reference>
<accession>A0A3S5AZE5</accession>
<dbReference type="OrthoDB" id="271111at2759"/>
<gene>
    <name evidence="1" type="ORF">PXEA_LOCUS2348</name>
</gene>
<dbReference type="EMBL" id="CAAALY010005018">
    <property type="protein sequence ID" value="VEL08908.1"/>
    <property type="molecule type" value="Genomic_DNA"/>
</dbReference>
<name>A0A3S5AZE5_9PLAT</name>